<name>A0A557SUY9_9ARCH</name>
<dbReference type="Proteomes" id="UP000315289">
    <property type="component" value="Unassembled WGS sequence"/>
</dbReference>
<dbReference type="AlphaFoldDB" id="A0A557SUY9"/>
<evidence type="ECO:0000313" key="1">
    <source>
        <dbReference type="EMBL" id="TVP40420.1"/>
    </source>
</evidence>
<accession>A0A557SUY9</accession>
<sequence>MKTGGAGDKHINNNLKIVLSFANFSNQNFSFEYIKRQEVIQFLDSKIKPIEQDPDRKWIRTWNVYLNHLKYFFR</sequence>
<proteinExistence type="predicted"/>
<dbReference type="OrthoDB" id="3343at2157"/>
<evidence type="ECO:0000313" key="2">
    <source>
        <dbReference type="Proteomes" id="UP000315289"/>
    </source>
</evidence>
<keyword evidence="2" id="KW-1185">Reference proteome</keyword>
<dbReference type="RefSeq" id="WP_144731682.1">
    <property type="nucleotide sequence ID" value="NZ_ML675584.1"/>
</dbReference>
<evidence type="ECO:0008006" key="3">
    <source>
        <dbReference type="Google" id="ProtNLM"/>
    </source>
</evidence>
<comment type="caution">
    <text evidence="1">The sequence shown here is derived from an EMBL/GenBank/DDBJ whole genome shotgun (WGS) entry which is preliminary data.</text>
</comment>
<protein>
    <recommendedName>
        <fullName evidence="3">Integrase SAM-like N-terminal domain-containing protein</fullName>
    </recommendedName>
</protein>
<reference evidence="1 2" key="1">
    <citation type="journal article" date="2019" name="Front. Microbiol.">
        <title>Ammonia Oxidation by the Arctic Terrestrial Thaumarchaeote Candidatus Nitrosocosmicus arcticus Is Stimulated by Increasing Temperatures.</title>
        <authorList>
            <person name="Alves R.J.E."/>
            <person name="Kerou M."/>
            <person name="Zappe A."/>
            <person name="Bittner R."/>
            <person name="Abby S.S."/>
            <person name="Schmidt H.A."/>
            <person name="Pfeifer K."/>
            <person name="Schleper C."/>
        </authorList>
    </citation>
    <scope>NUCLEOTIDE SEQUENCE [LARGE SCALE GENOMIC DNA]</scope>
    <source>
        <strain evidence="1 2">Kfb</strain>
    </source>
</reference>
<gene>
    <name evidence="1" type="ORF">NARC_80150</name>
</gene>
<dbReference type="EMBL" id="VOAH01000008">
    <property type="protein sequence ID" value="TVP40420.1"/>
    <property type="molecule type" value="Genomic_DNA"/>
</dbReference>
<organism evidence="1 2">
    <name type="scientific">Candidatus Nitrosocosmicus arcticus</name>
    <dbReference type="NCBI Taxonomy" id="2035267"/>
    <lineage>
        <taxon>Archaea</taxon>
        <taxon>Nitrososphaerota</taxon>
        <taxon>Nitrososphaeria</taxon>
        <taxon>Nitrososphaerales</taxon>
        <taxon>Nitrososphaeraceae</taxon>
        <taxon>Candidatus Nitrosocosmicus</taxon>
    </lineage>
</organism>